<dbReference type="PROSITE" id="PS51375">
    <property type="entry name" value="PPR"/>
    <property type="match status" value="6"/>
</dbReference>
<protein>
    <recommendedName>
        <fullName evidence="5">Pentatricopeptide repeat-containing protein</fullName>
    </recommendedName>
</protein>
<dbReference type="GO" id="GO:0003723">
    <property type="term" value="F:RNA binding"/>
    <property type="evidence" value="ECO:0007669"/>
    <property type="project" value="InterPro"/>
</dbReference>
<keyword evidence="4" id="KW-1185">Reference proteome</keyword>
<dbReference type="InterPro" id="IPR011990">
    <property type="entry name" value="TPR-like_helical_dom_sf"/>
</dbReference>
<evidence type="ECO:0000256" key="1">
    <source>
        <dbReference type="ARBA" id="ARBA00022737"/>
    </source>
</evidence>
<dbReference type="Pfam" id="PF01535">
    <property type="entry name" value="PPR"/>
    <property type="match status" value="5"/>
</dbReference>
<name>A0A9D4UIT2_ADICA</name>
<dbReference type="InterPro" id="IPR046960">
    <property type="entry name" value="PPR_At4g14850-like_plant"/>
</dbReference>
<reference evidence="3" key="1">
    <citation type="submission" date="2021-01" db="EMBL/GenBank/DDBJ databases">
        <title>Adiantum capillus-veneris genome.</title>
        <authorList>
            <person name="Fang Y."/>
            <person name="Liao Q."/>
        </authorList>
    </citation>
    <scope>NUCLEOTIDE SEQUENCE</scope>
    <source>
        <strain evidence="3">H3</strain>
        <tissue evidence="3">Leaf</tissue>
    </source>
</reference>
<feature type="repeat" description="PPR" evidence="2">
    <location>
        <begin position="386"/>
        <end position="420"/>
    </location>
</feature>
<feature type="repeat" description="PPR" evidence="2">
    <location>
        <begin position="285"/>
        <end position="319"/>
    </location>
</feature>
<evidence type="ECO:0000313" key="4">
    <source>
        <dbReference type="Proteomes" id="UP000886520"/>
    </source>
</evidence>
<evidence type="ECO:0000313" key="3">
    <source>
        <dbReference type="EMBL" id="KAI5068676.1"/>
    </source>
</evidence>
<dbReference type="FunFam" id="1.25.40.10:FF:000158">
    <property type="entry name" value="pentatricopeptide repeat-containing protein At2g33680"/>
    <property type="match status" value="1"/>
</dbReference>
<evidence type="ECO:0000256" key="2">
    <source>
        <dbReference type="PROSITE-ProRule" id="PRU00708"/>
    </source>
</evidence>
<proteinExistence type="predicted"/>
<sequence>MMKCPLLTSMHECSRASYHKFARLLQDCTKSKDLVQGMLLHCALHEMGFDSGLFLGNTLIHMYAKCGCLPDARYVFENLAKSNLFSWTAVISAYADHGEPEEAIHLYQRICELGLTLDKYVFLAVLKAFISLGSLIAGMTVHAHVIISGFESDVFIANTIMDMYAKCWHVDSARQVFCQLRKVDIISWNVIMTGCFQQGLHEETFAYYLQMQKIGIQPNDITFMLALKACTGCSLLVNGKKIHVQIFESCFESALSLLNTLMHMYAKGGYLDSACAVFNRMSRKDTATWNVMIAAYVDEGLASEAFFLFVTMTEKGYKPDELTFSSILKACAHLATIEHGRCIHFQLMNIGLELDVAANCALIEMYMKCGCYSDASRMFGEFPGKDRITWNAMIMGCAQSGAPEKSFALFEQFLVEGNFPDKATTISVLKACLSSPIPDQRRGNRVLAMEMTFLSDLFVGNTVLELYVECGSLEDAYHALSKMNTRDVVSWNMVIVASIQHGRQEDVLSLFELMLQEHAVPDHITYSSVLKVCATLPALEWGMEIHRLVILSACESSVSVGSALVDMYAKCGAINDAFQVFNSIDERQLVAWTAIIAGCALQGLCKDSLSLFVQMVDDGVKPDTVTFGAVLSSCSRAGLLQEGCYYFFLMNTICCEFVTANHVACIVDLLARAGDLLGAKSLLLSMPIALDAVVWMVLLDACRIHGDVEMGRYACKCILCLDSGCAQAYVVLSNIYALAGMWDEVSKIREEMKRITF</sequence>
<dbReference type="Pfam" id="PF13041">
    <property type="entry name" value="PPR_2"/>
    <property type="match status" value="4"/>
</dbReference>
<keyword evidence="1" id="KW-0677">Repeat</keyword>
<feature type="repeat" description="PPR" evidence="2">
    <location>
        <begin position="588"/>
        <end position="622"/>
    </location>
</feature>
<dbReference type="GO" id="GO:0048731">
    <property type="term" value="P:system development"/>
    <property type="evidence" value="ECO:0007669"/>
    <property type="project" value="UniProtKB-ARBA"/>
</dbReference>
<feature type="repeat" description="PPR" evidence="2">
    <location>
        <begin position="487"/>
        <end position="521"/>
    </location>
</feature>
<evidence type="ECO:0008006" key="5">
    <source>
        <dbReference type="Google" id="ProtNLM"/>
    </source>
</evidence>
<dbReference type="GO" id="GO:0009451">
    <property type="term" value="P:RNA modification"/>
    <property type="evidence" value="ECO:0007669"/>
    <property type="project" value="InterPro"/>
</dbReference>
<dbReference type="Proteomes" id="UP000886520">
    <property type="component" value="Chromosome 16"/>
</dbReference>
<dbReference type="FunFam" id="1.25.40.10:FF:000344">
    <property type="entry name" value="Pentatricopeptide repeat-containing protein"/>
    <property type="match status" value="1"/>
</dbReference>
<dbReference type="NCBIfam" id="TIGR00756">
    <property type="entry name" value="PPR"/>
    <property type="match status" value="6"/>
</dbReference>
<dbReference type="OrthoDB" id="185373at2759"/>
<feature type="repeat" description="PPR" evidence="2">
    <location>
        <begin position="83"/>
        <end position="117"/>
    </location>
</feature>
<dbReference type="PANTHER" id="PTHR24015:SF548">
    <property type="entry name" value="OS08G0340900 PROTEIN"/>
    <property type="match status" value="1"/>
</dbReference>
<feature type="repeat" description="PPR" evidence="2">
    <location>
        <begin position="184"/>
        <end position="218"/>
    </location>
</feature>
<dbReference type="Gene3D" id="1.25.40.10">
    <property type="entry name" value="Tetratricopeptide repeat domain"/>
    <property type="match status" value="7"/>
</dbReference>
<comment type="caution">
    <text evidence="3">The sequence shown here is derived from an EMBL/GenBank/DDBJ whole genome shotgun (WGS) entry which is preliminary data.</text>
</comment>
<dbReference type="PANTHER" id="PTHR24015">
    <property type="entry name" value="OS07G0578800 PROTEIN-RELATED"/>
    <property type="match status" value="1"/>
</dbReference>
<dbReference type="Pfam" id="PF20431">
    <property type="entry name" value="E_motif"/>
    <property type="match status" value="1"/>
</dbReference>
<dbReference type="GO" id="GO:0005739">
    <property type="term" value="C:mitochondrion"/>
    <property type="evidence" value="ECO:0007669"/>
    <property type="project" value="TreeGrafter"/>
</dbReference>
<dbReference type="EMBL" id="JABFUD020000016">
    <property type="protein sequence ID" value="KAI5068676.1"/>
    <property type="molecule type" value="Genomic_DNA"/>
</dbReference>
<dbReference type="FunFam" id="1.25.40.10:FF:000196">
    <property type="entry name" value="Pentatricopeptide repeat-containing protein At4g14850"/>
    <property type="match status" value="1"/>
</dbReference>
<dbReference type="InterPro" id="IPR046848">
    <property type="entry name" value="E_motif"/>
</dbReference>
<gene>
    <name evidence="3" type="ORF">GOP47_0017021</name>
</gene>
<dbReference type="InterPro" id="IPR002885">
    <property type="entry name" value="PPR_rpt"/>
</dbReference>
<accession>A0A9D4UIT2</accession>
<organism evidence="3 4">
    <name type="scientific">Adiantum capillus-veneris</name>
    <name type="common">Maidenhair fern</name>
    <dbReference type="NCBI Taxonomy" id="13818"/>
    <lineage>
        <taxon>Eukaryota</taxon>
        <taxon>Viridiplantae</taxon>
        <taxon>Streptophyta</taxon>
        <taxon>Embryophyta</taxon>
        <taxon>Tracheophyta</taxon>
        <taxon>Polypodiopsida</taxon>
        <taxon>Polypodiidae</taxon>
        <taxon>Polypodiales</taxon>
        <taxon>Pteridineae</taxon>
        <taxon>Pteridaceae</taxon>
        <taxon>Vittarioideae</taxon>
        <taxon>Adiantum</taxon>
    </lineage>
</organism>
<dbReference type="AlphaFoldDB" id="A0A9D4UIT2"/>